<feature type="domain" description="F-box" evidence="3">
    <location>
        <begin position="17"/>
        <end position="62"/>
    </location>
</feature>
<feature type="compositionally biased region" description="Acidic residues" evidence="2">
    <location>
        <begin position="317"/>
        <end position="330"/>
    </location>
</feature>
<organism evidence="4 5">
    <name type="scientific">Cryphonectria parasitica (strain ATCC 38755 / EP155)</name>
    <dbReference type="NCBI Taxonomy" id="660469"/>
    <lineage>
        <taxon>Eukaryota</taxon>
        <taxon>Fungi</taxon>
        <taxon>Dikarya</taxon>
        <taxon>Ascomycota</taxon>
        <taxon>Pezizomycotina</taxon>
        <taxon>Sordariomycetes</taxon>
        <taxon>Sordariomycetidae</taxon>
        <taxon>Diaporthales</taxon>
        <taxon>Cryphonectriaceae</taxon>
        <taxon>Cryphonectria-Endothia species complex</taxon>
        <taxon>Cryphonectria</taxon>
    </lineage>
</organism>
<name>A0A9P4Y7X7_CRYP1</name>
<evidence type="ECO:0000313" key="5">
    <source>
        <dbReference type="Proteomes" id="UP000803844"/>
    </source>
</evidence>
<evidence type="ECO:0000313" key="4">
    <source>
        <dbReference type="EMBL" id="KAF3767730.1"/>
    </source>
</evidence>
<feature type="region of interest" description="Disordered" evidence="2">
    <location>
        <begin position="929"/>
        <end position="948"/>
    </location>
</feature>
<dbReference type="AlphaFoldDB" id="A0A9P4Y7X7"/>
<protein>
    <recommendedName>
        <fullName evidence="3">F-box domain-containing protein</fullName>
    </recommendedName>
</protein>
<dbReference type="RefSeq" id="XP_040778691.1">
    <property type="nucleotide sequence ID" value="XM_040926386.1"/>
</dbReference>
<dbReference type="OrthoDB" id="4200124at2759"/>
<keyword evidence="5" id="KW-1185">Reference proteome</keyword>
<evidence type="ECO:0000256" key="2">
    <source>
        <dbReference type="SAM" id="MobiDB-lite"/>
    </source>
</evidence>
<dbReference type="Pfam" id="PF12937">
    <property type="entry name" value="F-box-like"/>
    <property type="match status" value="1"/>
</dbReference>
<dbReference type="EMBL" id="MU032346">
    <property type="protein sequence ID" value="KAF3767730.1"/>
    <property type="molecule type" value="Genomic_DNA"/>
</dbReference>
<comment type="caution">
    <text evidence="4">The sequence shown here is derived from an EMBL/GenBank/DDBJ whole genome shotgun (WGS) entry which is preliminary data.</text>
</comment>
<dbReference type="GeneID" id="63843515"/>
<dbReference type="SUPFAM" id="SSF81383">
    <property type="entry name" value="F-box domain"/>
    <property type="match status" value="1"/>
</dbReference>
<keyword evidence="1" id="KW-0175">Coiled coil</keyword>
<sequence length="974" mass="108281">MEADTAVEAPQRSPRPLLHFTGLPREIQSAIISNCSRLDLICVSLVSRHFRDLAAAELYRSLQMVFSDEDDFAIDTIERLAKGLETLATSDYNYANHIRDITLDTVLRGEKAEIPYKLTLGVRCVERFLNTLLLLTLRKAKALERLKWSIRVELSRPVYQALHQIDTLTCLYIRMHHGTSSYEAPPPLPLYTPSTSPEVSTTPLPNHDPSIPQPTIILPPPPPYLFHIPPHLLSLPPPPPLPKAPRPRLSKHPVAATSPPTLSGFKNLSSLAILEIDSLEVITELKSCIRNSQGTLKELSLSFSTNLAMRARKPSQEEIDPEDSDPDDEFQVMPVNLPPPVTFDDLSGPARALRAQEERKTQEAVLGRIFDLEPYLVKESAVLKVQEKENEAPKQDERAPPGHEFINSLRAVSSKLMSQLNGSEDFTAAQQDILNVIETAARKYVGEEEAKAAAASKEKGGADGEASGAGVNEEAPKFQAHGQDLDPDDIDVEAPLEDSFTDEPAELDTAEAVNGVGTPASGQAAKQINGVGSTMKDGDATVEDPIPNVSAVVANLDAQRANFKVLSDKLHFFEVEAEELQKEIDRLANAGPEGPDVNKRVKDAEKQTQEFSNSIKDIKHEMSVVAAGIEDAEKQMPNATGTGDSDTLRQRINEYARSTRGLSLETLSIYLIPVKRSVLSRAIDLRVLQSITLLGVGNQAPIWSLFAKENQLHPLPLRKVFTDNVSLTFLTFLFQLPELHELYMLERSRKFKPESFAPPSNVSIAQIRRIVLKKHLGTLKRLMINCQAGWQWDMDSKTAYLLCTQGSALEELAISSGIREVHIFLQHIQHLTKLRALHIINLRNDDTCVWVMRETKRFIIDALTHLPKLKIEWLAIDEDDTVEHMFRWREPRKGKKQNANAKGKEKASLTTQPSPPPLPLNGDPFPVLTLDDPGVVSDSEEDDESDGRIVTDSVPFYAAWDIKIFNKEIVQGQL</sequence>
<feature type="region of interest" description="Disordered" evidence="2">
    <location>
        <begin position="310"/>
        <end position="347"/>
    </location>
</feature>
<dbReference type="Proteomes" id="UP000803844">
    <property type="component" value="Unassembled WGS sequence"/>
</dbReference>
<evidence type="ECO:0000259" key="3">
    <source>
        <dbReference type="PROSITE" id="PS50181"/>
    </source>
</evidence>
<dbReference type="PROSITE" id="PS50181">
    <property type="entry name" value="FBOX"/>
    <property type="match status" value="1"/>
</dbReference>
<gene>
    <name evidence="4" type="ORF">M406DRAFT_97997</name>
</gene>
<feature type="region of interest" description="Disordered" evidence="2">
    <location>
        <begin position="890"/>
        <end position="924"/>
    </location>
</feature>
<feature type="coiled-coil region" evidence="1">
    <location>
        <begin position="563"/>
        <end position="621"/>
    </location>
</feature>
<feature type="region of interest" description="Disordered" evidence="2">
    <location>
        <begin position="237"/>
        <end position="260"/>
    </location>
</feature>
<proteinExistence type="predicted"/>
<dbReference type="InterPro" id="IPR036047">
    <property type="entry name" value="F-box-like_dom_sf"/>
</dbReference>
<dbReference type="InterPro" id="IPR001810">
    <property type="entry name" value="F-box_dom"/>
</dbReference>
<reference evidence="4" key="1">
    <citation type="journal article" date="2020" name="Phytopathology">
        <title>Genome sequence of the chestnut blight fungus Cryphonectria parasitica EP155: A fundamental resource for an archetypical invasive plant pathogen.</title>
        <authorList>
            <person name="Crouch J.A."/>
            <person name="Dawe A."/>
            <person name="Aerts A."/>
            <person name="Barry K."/>
            <person name="Churchill A.C.L."/>
            <person name="Grimwood J."/>
            <person name="Hillman B."/>
            <person name="Milgroom M.G."/>
            <person name="Pangilinan J."/>
            <person name="Smith M."/>
            <person name="Salamov A."/>
            <person name="Schmutz J."/>
            <person name="Yadav J."/>
            <person name="Grigoriev I.V."/>
            <person name="Nuss D."/>
        </authorList>
    </citation>
    <scope>NUCLEOTIDE SEQUENCE</scope>
    <source>
        <strain evidence="4">EP155</strain>
    </source>
</reference>
<accession>A0A9P4Y7X7</accession>
<evidence type="ECO:0000256" key="1">
    <source>
        <dbReference type="SAM" id="Coils"/>
    </source>
</evidence>